<sequence length="244" mass="26242">MSVTAKIRQGRGPFWGGIKRIARRLMTAHLPVNRVTRPFWRGLYAVHVAIRDGWIATRRFFWNEPLFRSQCEAIGAQFQMEEIPYLTGRGRIVIGSGVRLSGKSGIGFTSRVTAQPELKIGDKTFVGHDCSFSIAKAISIGRNCLLAGGVSIRDYDGHPLDAEARRAGEFVVPEAVRPVAIGDDVWLGSGVRVLKGVTIGDRAVVAAGSIVVKDVPADSVVAGSPARVVKQLTPSPEGATRAGE</sequence>
<keyword evidence="1 4" id="KW-0808">Transferase</keyword>
<evidence type="ECO:0000256" key="3">
    <source>
        <dbReference type="ARBA" id="ARBA00023315"/>
    </source>
</evidence>
<dbReference type="Gene3D" id="2.160.10.10">
    <property type="entry name" value="Hexapeptide repeat proteins"/>
    <property type="match status" value="1"/>
</dbReference>
<evidence type="ECO:0000313" key="5">
    <source>
        <dbReference type="Proteomes" id="UP000316426"/>
    </source>
</evidence>
<dbReference type="Pfam" id="PF00132">
    <property type="entry name" value="Hexapep"/>
    <property type="match status" value="1"/>
</dbReference>
<accession>A0A518KBD9</accession>
<organism evidence="4 5">
    <name type="scientific">Botrimarina mediterranea</name>
    <dbReference type="NCBI Taxonomy" id="2528022"/>
    <lineage>
        <taxon>Bacteria</taxon>
        <taxon>Pseudomonadati</taxon>
        <taxon>Planctomycetota</taxon>
        <taxon>Planctomycetia</taxon>
        <taxon>Pirellulales</taxon>
        <taxon>Lacipirellulaceae</taxon>
        <taxon>Botrimarina</taxon>
    </lineage>
</organism>
<evidence type="ECO:0000256" key="2">
    <source>
        <dbReference type="ARBA" id="ARBA00022737"/>
    </source>
</evidence>
<keyword evidence="5" id="KW-1185">Reference proteome</keyword>
<dbReference type="AlphaFoldDB" id="A0A518KBD9"/>
<dbReference type="GO" id="GO:0008925">
    <property type="term" value="F:maltose O-acetyltransferase activity"/>
    <property type="evidence" value="ECO:0007669"/>
    <property type="project" value="UniProtKB-EC"/>
</dbReference>
<dbReference type="PROSITE" id="PS00101">
    <property type="entry name" value="HEXAPEP_TRANSFERASES"/>
    <property type="match status" value="1"/>
</dbReference>
<proteinExistence type="predicted"/>
<protein>
    <submittedName>
        <fullName evidence="4">Maltose O-acetyltransferase</fullName>
        <ecNumber evidence="4">2.3.1.79</ecNumber>
    </submittedName>
</protein>
<dbReference type="InterPro" id="IPR011004">
    <property type="entry name" value="Trimer_LpxA-like_sf"/>
</dbReference>
<dbReference type="Proteomes" id="UP000316426">
    <property type="component" value="Chromosome"/>
</dbReference>
<dbReference type="InterPro" id="IPR018357">
    <property type="entry name" value="Hexapep_transf_CS"/>
</dbReference>
<dbReference type="EC" id="2.3.1.79" evidence="4"/>
<dbReference type="PANTHER" id="PTHR23416">
    <property type="entry name" value="SIALIC ACID SYNTHASE-RELATED"/>
    <property type="match status" value="1"/>
</dbReference>
<dbReference type="KEGG" id="bmei:Spa11_33260"/>
<name>A0A518KBD9_9BACT</name>
<dbReference type="SUPFAM" id="SSF51161">
    <property type="entry name" value="Trimeric LpxA-like enzymes"/>
    <property type="match status" value="1"/>
</dbReference>
<evidence type="ECO:0000313" key="4">
    <source>
        <dbReference type="EMBL" id="QDV75116.1"/>
    </source>
</evidence>
<evidence type="ECO:0000256" key="1">
    <source>
        <dbReference type="ARBA" id="ARBA00022679"/>
    </source>
</evidence>
<dbReference type="InterPro" id="IPR001451">
    <property type="entry name" value="Hexapep"/>
</dbReference>
<keyword evidence="2" id="KW-0677">Repeat</keyword>
<dbReference type="Pfam" id="PF14602">
    <property type="entry name" value="Hexapep_2"/>
    <property type="match status" value="1"/>
</dbReference>
<reference evidence="4 5" key="1">
    <citation type="submission" date="2019-02" db="EMBL/GenBank/DDBJ databases">
        <title>Deep-cultivation of Planctomycetes and their phenomic and genomic characterization uncovers novel biology.</title>
        <authorList>
            <person name="Wiegand S."/>
            <person name="Jogler M."/>
            <person name="Boedeker C."/>
            <person name="Pinto D."/>
            <person name="Vollmers J."/>
            <person name="Rivas-Marin E."/>
            <person name="Kohn T."/>
            <person name="Peeters S.H."/>
            <person name="Heuer A."/>
            <person name="Rast P."/>
            <person name="Oberbeckmann S."/>
            <person name="Bunk B."/>
            <person name="Jeske O."/>
            <person name="Meyerdierks A."/>
            <person name="Storesund J.E."/>
            <person name="Kallscheuer N."/>
            <person name="Luecker S."/>
            <person name="Lage O.M."/>
            <person name="Pohl T."/>
            <person name="Merkel B.J."/>
            <person name="Hornburger P."/>
            <person name="Mueller R.-W."/>
            <person name="Bruemmer F."/>
            <person name="Labrenz M."/>
            <person name="Spormann A.M."/>
            <person name="Op den Camp H."/>
            <person name="Overmann J."/>
            <person name="Amann R."/>
            <person name="Jetten M.S.M."/>
            <person name="Mascher T."/>
            <person name="Medema M.H."/>
            <person name="Devos D.P."/>
            <person name="Kaster A.-K."/>
            <person name="Ovreas L."/>
            <person name="Rohde M."/>
            <person name="Galperin M.Y."/>
            <person name="Jogler C."/>
        </authorList>
    </citation>
    <scope>NUCLEOTIDE SEQUENCE [LARGE SCALE GENOMIC DNA]</scope>
    <source>
        <strain evidence="4 5">Spa11</strain>
    </source>
</reference>
<dbReference type="EMBL" id="CP036349">
    <property type="protein sequence ID" value="QDV75116.1"/>
    <property type="molecule type" value="Genomic_DNA"/>
</dbReference>
<keyword evidence="3 4" id="KW-0012">Acyltransferase</keyword>
<dbReference type="InterPro" id="IPR051159">
    <property type="entry name" value="Hexapeptide_acetyltransf"/>
</dbReference>
<gene>
    <name evidence="4" type="primary">maa</name>
    <name evidence="4" type="ORF">Spa11_33260</name>
</gene>